<comment type="caution">
    <text evidence="2">The sequence shown here is derived from an EMBL/GenBank/DDBJ whole genome shotgun (WGS) entry which is preliminary data.</text>
</comment>
<organism evidence="2 3">
    <name type="scientific">Leptospira interrogans serovar Pyrogenes str. 200701872</name>
    <dbReference type="NCBI Taxonomy" id="1193029"/>
    <lineage>
        <taxon>Bacteria</taxon>
        <taxon>Pseudomonadati</taxon>
        <taxon>Spirochaetota</taxon>
        <taxon>Spirochaetia</taxon>
        <taxon>Leptospirales</taxon>
        <taxon>Leptospiraceae</taxon>
        <taxon>Leptospira</taxon>
    </lineage>
</organism>
<reference evidence="2 3" key="1">
    <citation type="submission" date="2013-01" db="EMBL/GenBank/DDBJ databases">
        <authorList>
            <person name="Harkins D.M."/>
            <person name="Durkin A.S."/>
            <person name="Brinkac L.M."/>
            <person name="Haft D.H."/>
            <person name="Selengut J.D."/>
            <person name="Sanka R."/>
            <person name="DePew J."/>
            <person name="Purushe J."/>
            <person name="Picardeau M."/>
            <person name="Werts C."/>
            <person name="Goarant C."/>
            <person name="Vinetz J.M."/>
            <person name="Sutton G.G."/>
            <person name="Nierman W.C."/>
            <person name="Fouts D.E."/>
        </authorList>
    </citation>
    <scope>NUCLEOTIDE SEQUENCE [LARGE SCALE GENOMIC DNA]</scope>
    <source>
        <strain evidence="2 3">200701872</strain>
    </source>
</reference>
<protein>
    <recommendedName>
        <fullName evidence="4">Transporter, major facilitator domain protein</fullName>
    </recommendedName>
</protein>
<evidence type="ECO:0008006" key="4">
    <source>
        <dbReference type="Google" id="ProtNLM"/>
    </source>
</evidence>
<evidence type="ECO:0000313" key="3">
    <source>
        <dbReference type="Proteomes" id="UP000012117"/>
    </source>
</evidence>
<keyword evidence="1" id="KW-0812">Transmembrane</keyword>
<keyword evidence="1" id="KW-0472">Membrane</keyword>
<dbReference type="EMBL" id="AKWN02000003">
    <property type="protein sequence ID" value="EMP09733.1"/>
    <property type="molecule type" value="Genomic_DNA"/>
</dbReference>
<feature type="transmembrane region" description="Helical" evidence="1">
    <location>
        <begin position="28"/>
        <end position="47"/>
    </location>
</feature>
<dbReference type="AlphaFoldDB" id="M6ZTH2"/>
<accession>M6ZTH2</accession>
<sequence length="58" mass="6610">MFRSLASLGRGMAPFVFCLIYFSKGPAISFLTSGLVSFLFLLFIWKLKQPKLVESKNY</sequence>
<name>M6ZTH2_LEPIR</name>
<keyword evidence="1" id="KW-1133">Transmembrane helix</keyword>
<evidence type="ECO:0000313" key="2">
    <source>
        <dbReference type="EMBL" id="EMP09733.1"/>
    </source>
</evidence>
<dbReference type="BioCyc" id="LINT1193029:G11R4-2284-MONOMER"/>
<gene>
    <name evidence="2" type="ORF">LEP1GSC124_3513</name>
</gene>
<evidence type="ECO:0000256" key="1">
    <source>
        <dbReference type="SAM" id="Phobius"/>
    </source>
</evidence>
<dbReference type="Proteomes" id="UP000012117">
    <property type="component" value="Unassembled WGS sequence"/>
</dbReference>
<proteinExistence type="predicted"/>